<dbReference type="PATRIC" id="fig|294.194.peg.1141"/>
<proteinExistence type="predicted"/>
<evidence type="ECO:0000313" key="3">
    <source>
        <dbReference type="Proteomes" id="UP000061348"/>
    </source>
</evidence>
<sequence length="134" mass="14371">MIEQLSHLPGQGEPPFITELSMNRLTAGLLLGLIAGVPGGAAIHALYVRQEAPVSEPTKDSFNFDRSGSPEAAIGLAGEYAMHSFIVVGDPRIWADTAAVPILIAGRKCELTMQRAKVDAENRTGWRVTNQSCQ</sequence>
<keyword evidence="1" id="KW-0472">Membrane</keyword>
<keyword evidence="1" id="KW-1133">Transmembrane helix</keyword>
<dbReference type="EMBL" id="LCYA01000048">
    <property type="protein sequence ID" value="KWV89355.1"/>
    <property type="molecule type" value="Genomic_DNA"/>
</dbReference>
<protein>
    <submittedName>
        <fullName evidence="2">Uncharacterized protein</fullName>
    </submittedName>
</protein>
<evidence type="ECO:0000256" key="1">
    <source>
        <dbReference type="SAM" id="Phobius"/>
    </source>
</evidence>
<organism evidence="2 3">
    <name type="scientific">Pseudomonas fluorescens</name>
    <dbReference type="NCBI Taxonomy" id="294"/>
    <lineage>
        <taxon>Bacteria</taxon>
        <taxon>Pseudomonadati</taxon>
        <taxon>Pseudomonadota</taxon>
        <taxon>Gammaproteobacteria</taxon>
        <taxon>Pseudomonadales</taxon>
        <taxon>Pseudomonadaceae</taxon>
        <taxon>Pseudomonas</taxon>
    </lineage>
</organism>
<feature type="transmembrane region" description="Helical" evidence="1">
    <location>
        <begin position="25"/>
        <end position="47"/>
    </location>
</feature>
<comment type="caution">
    <text evidence="2">The sequence shown here is derived from an EMBL/GenBank/DDBJ whole genome shotgun (WGS) entry which is preliminary data.</text>
</comment>
<dbReference type="AlphaFoldDB" id="A0A109LL33"/>
<gene>
    <name evidence="2" type="ORF">PFLmoz3_00991</name>
</gene>
<name>A0A109LL33_PSEFL</name>
<reference evidence="2 3" key="1">
    <citation type="submission" date="2015-05" db="EMBL/GenBank/DDBJ databases">
        <title>A genomic and transcriptomic approach to investigate the blue pigment phenotype in Pseudomonas fluorescens.</title>
        <authorList>
            <person name="Andreani N.A."/>
            <person name="Cardazzo B."/>
        </authorList>
    </citation>
    <scope>NUCLEOTIDE SEQUENCE [LARGE SCALE GENOMIC DNA]</scope>
    <source>
        <strain evidence="2 3">Ps_22</strain>
    </source>
</reference>
<accession>A0A109LL33</accession>
<evidence type="ECO:0000313" key="2">
    <source>
        <dbReference type="EMBL" id="KWV89355.1"/>
    </source>
</evidence>
<keyword evidence="1" id="KW-0812">Transmembrane</keyword>
<dbReference type="Proteomes" id="UP000061348">
    <property type="component" value="Unassembled WGS sequence"/>
</dbReference>